<sequence>MTGDATTLEDVVPTRVFADCVLPWMDARTIAAFSRCGAYADAATDDDAHYERRMARACRGALARHPGRADGTTSTRRTMRGVFLKTCATTAAATARADDVGASFRELGDDARAYEYALKVACLTRTREPERESERAERERGVDFDRARESERENFAGLVEALTVPPLPWAPTHCDYDDPDGDSESGARGTRPSDDYDAVFDDRAKPIIPLLIRELLVKDPGLRRLWKNGTREDMLSAIEARFKGLVPAMCEVLSAYSTRAMEAQISLKRKKNEKVVGNLMKIGSGSPSQDWTLARTAMWASNSYGMAHELCHVIPLLSAMFTSDGFHLCPPTRIGGGPYPHGGRPTGDLERRALVSDAPTTANAMDGNYRGFRYAFDVPRLYANTLHPTDPRYDPKDAVVFKLKLLIPPDYQPLVSTRDRAHRGGWHAVARASDDDDVDARSSRTITAHLEDGLGKAELKGIVYVIDDSDARDGSVPVCPPRVVLRGRYAGNPWPGGRLLFCGSVSPTAVSGFVSKDFGEPSEVFTMWAAARSHSQ</sequence>
<name>A4SA09_OSTLU</name>
<feature type="region of interest" description="Disordered" evidence="1">
    <location>
        <begin position="170"/>
        <end position="196"/>
    </location>
</feature>
<evidence type="ECO:0000313" key="3">
    <source>
        <dbReference type="Proteomes" id="UP000001568"/>
    </source>
</evidence>
<accession>A4SA09</accession>
<dbReference type="AlphaFoldDB" id="A4SA09"/>
<feature type="region of interest" description="Disordered" evidence="1">
    <location>
        <begin position="127"/>
        <end position="146"/>
    </location>
</feature>
<dbReference type="Proteomes" id="UP000001568">
    <property type="component" value="Chromosome 17"/>
</dbReference>
<dbReference type="Gramene" id="ABP00582">
    <property type="protein sequence ID" value="ABP00582"/>
    <property type="gene ID" value="OSTLU_93961"/>
</dbReference>
<organism evidence="2 3">
    <name type="scientific">Ostreococcus lucimarinus (strain CCE9901)</name>
    <dbReference type="NCBI Taxonomy" id="436017"/>
    <lineage>
        <taxon>Eukaryota</taxon>
        <taxon>Viridiplantae</taxon>
        <taxon>Chlorophyta</taxon>
        <taxon>Mamiellophyceae</taxon>
        <taxon>Mamiellales</taxon>
        <taxon>Bathycoccaceae</taxon>
        <taxon>Ostreococcus</taxon>
    </lineage>
</organism>
<keyword evidence="3" id="KW-1185">Reference proteome</keyword>
<evidence type="ECO:0000313" key="2">
    <source>
        <dbReference type="EMBL" id="ABP00582.1"/>
    </source>
</evidence>
<dbReference type="EMBL" id="CP000597">
    <property type="protein sequence ID" value="ABP00582.1"/>
    <property type="molecule type" value="Genomic_DNA"/>
</dbReference>
<protein>
    <submittedName>
        <fullName evidence="2">Uncharacterized protein</fullName>
    </submittedName>
</protein>
<gene>
    <name evidence="2" type="ORF">OSTLU_93961</name>
</gene>
<dbReference type="OrthoDB" id="10632156at2759"/>
<dbReference type="KEGG" id="olu:OSTLU_93961"/>
<proteinExistence type="predicted"/>
<dbReference type="HOGENOM" id="CLU_508452_0_0_1"/>
<dbReference type="GeneID" id="5006322"/>
<reference evidence="2 3" key="1">
    <citation type="journal article" date="2007" name="Proc. Natl. Acad. Sci. U.S.A.">
        <title>The tiny eukaryote Ostreococcus provides genomic insights into the paradox of plankton speciation.</title>
        <authorList>
            <person name="Palenik B."/>
            <person name="Grimwood J."/>
            <person name="Aerts A."/>
            <person name="Rouze P."/>
            <person name="Salamov A."/>
            <person name="Putnam N."/>
            <person name="Dupont C."/>
            <person name="Jorgensen R."/>
            <person name="Derelle E."/>
            <person name="Rombauts S."/>
            <person name="Zhou K."/>
            <person name="Otillar R."/>
            <person name="Merchant S.S."/>
            <person name="Podell S."/>
            <person name="Gaasterland T."/>
            <person name="Napoli C."/>
            <person name="Gendler K."/>
            <person name="Manuell A."/>
            <person name="Tai V."/>
            <person name="Vallon O."/>
            <person name="Piganeau G."/>
            <person name="Jancek S."/>
            <person name="Heijde M."/>
            <person name="Jabbari K."/>
            <person name="Bowler C."/>
            <person name="Lohr M."/>
            <person name="Robbens S."/>
            <person name="Werner G."/>
            <person name="Dubchak I."/>
            <person name="Pazour G.J."/>
            <person name="Ren Q."/>
            <person name="Paulsen I."/>
            <person name="Delwiche C."/>
            <person name="Schmutz J."/>
            <person name="Rokhsar D."/>
            <person name="Van de Peer Y."/>
            <person name="Moreau H."/>
            <person name="Grigoriev I.V."/>
        </authorList>
    </citation>
    <scope>NUCLEOTIDE SEQUENCE [LARGE SCALE GENOMIC DNA]</scope>
    <source>
        <strain evidence="2 3">CCE9901</strain>
    </source>
</reference>
<evidence type="ECO:0000256" key="1">
    <source>
        <dbReference type="SAM" id="MobiDB-lite"/>
    </source>
</evidence>
<dbReference type="RefSeq" id="XP_001422265.1">
    <property type="nucleotide sequence ID" value="XM_001422228.1"/>
</dbReference>